<evidence type="ECO:0000313" key="5">
    <source>
        <dbReference type="Proteomes" id="UP000628442"/>
    </source>
</evidence>
<proteinExistence type="predicted"/>
<dbReference type="InterPro" id="IPR016024">
    <property type="entry name" value="ARM-type_fold"/>
</dbReference>
<dbReference type="Pfam" id="PF13646">
    <property type="entry name" value="HEAT_2"/>
    <property type="match status" value="1"/>
</dbReference>
<dbReference type="EMBL" id="CP036401">
    <property type="protein sequence ID" value="QBI01292.1"/>
    <property type="molecule type" value="Genomic_DNA"/>
</dbReference>
<dbReference type="Proteomes" id="UP000292307">
    <property type="component" value="Chromosome"/>
</dbReference>
<organism evidence="2 5">
    <name type="scientific">Pseudoduganella albidiflava</name>
    <dbReference type="NCBI Taxonomy" id="321983"/>
    <lineage>
        <taxon>Bacteria</taxon>
        <taxon>Pseudomonadati</taxon>
        <taxon>Pseudomonadota</taxon>
        <taxon>Betaproteobacteria</taxon>
        <taxon>Burkholderiales</taxon>
        <taxon>Oxalobacteraceae</taxon>
        <taxon>Telluria group</taxon>
        <taxon>Pseudoduganella</taxon>
    </lineage>
</organism>
<sequence length="421" mass="43673">MHAISEQPLPHIVAQHAEEAVLLFARRAAFVNAPHVGLRELGRFDERLAAHLDGLAVAGGHAQALSMNAVLAEGAGGMFVAAVLALDSGHAAHLATLFALAEGAAPLRPALAAGFGWVSGQRLKGTIAPLLRSDDAFRHAIGLAACGMHQVDCGNVLDTALAHADAQVRARALRMAGEGGRTDALPACAAALRDGDPACRLWAARSVALLGKPAQAAAALQAGALERTGAGTRAFRLLLKVLALPDANAWLKAVAPALPDRRLLVQGAGVCGDVAYVPWLIRLMDEPPLARLAGEAFATIAGVDIAALALDRPPPGAAAAGPSDDPDDDDVAMDDDEGLPWPDGAAVGAWWGTNGKRFAPGVRYFMGQPPAVAHCRGVLRDGAQRQRIAAAEYLCLLQPGTKLFQTAAPAWRQARWLNAMG</sequence>
<keyword evidence="4" id="KW-1185">Reference proteome</keyword>
<protein>
    <submittedName>
        <fullName evidence="3">TIGR02270 family protein</fullName>
    </submittedName>
</protein>
<dbReference type="SUPFAM" id="SSF48371">
    <property type="entry name" value="ARM repeat"/>
    <property type="match status" value="1"/>
</dbReference>
<dbReference type="AlphaFoldDB" id="A0A411WXF1"/>
<evidence type="ECO:0000256" key="1">
    <source>
        <dbReference type="SAM" id="MobiDB-lite"/>
    </source>
</evidence>
<dbReference type="Proteomes" id="UP000628442">
    <property type="component" value="Unassembled WGS sequence"/>
</dbReference>
<dbReference type="InterPro" id="IPR011989">
    <property type="entry name" value="ARM-like"/>
</dbReference>
<feature type="compositionally biased region" description="Acidic residues" evidence="1">
    <location>
        <begin position="324"/>
        <end position="338"/>
    </location>
</feature>
<reference evidence="2" key="1">
    <citation type="journal article" date="2014" name="Int. J. Syst. Evol. Microbiol.">
        <title>Complete genome sequence of Corynebacterium casei LMG S-19264T (=DSM 44701T), isolated from a smear-ripened cheese.</title>
        <authorList>
            <consortium name="US DOE Joint Genome Institute (JGI-PGF)"/>
            <person name="Walter F."/>
            <person name="Albersmeier A."/>
            <person name="Kalinowski J."/>
            <person name="Ruckert C."/>
        </authorList>
    </citation>
    <scope>NUCLEOTIDE SEQUENCE</scope>
    <source>
        <strain evidence="2">KCTC 12343</strain>
    </source>
</reference>
<accession>A0A411WXF1</accession>
<evidence type="ECO:0000313" key="3">
    <source>
        <dbReference type="EMBL" id="QBI01292.1"/>
    </source>
</evidence>
<dbReference type="OrthoDB" id="8089803at2"/>
<dbReference type="RefSeq" id="WP_131145414.1">
    <property type="nucleotide sequence ID" value="NZ_BMWV01000003.1"/>
</dbReference>
<reference evidence="3 4" key="2">
    <citation type="submission" date="2019-02" db="EMBL/GenBank/DDBJ databases">
        <title>Draft Genome Sequences of Six Type Strains of the Genus Massilia.</title>
        <authorList>
            <person name="Miess H."/>
            <person name="Frediansyhah A."/>
            <person name="Gross H."/>
        </authorList>
    </citation>
    <scope>NUCLEOTIDE SEQUENCE [LARGE SCALE GENOMIC DNA]</scope>
    <source>
        <strain evidence="3 4">DSM 17472</strain>
    </source>
</reference>
<name>A0A411WXF1_9BURK</name>
<dbReference type="EMBL" id="BMWV01000003">
    <property type="protein sequence ID" value="GGY36836.1"/>
    <property type="molecule type" value="Genomic_DNA"/>
</dbReference>
<reference evidence="2" key="3">
    <citation type="submission" date="2022-12" db="EMBL/GenBank/DDBJ databases">
        <authorList>
            <person name="Sun Q."/>
            <person name="Kim S."/>
        </authorList>
    </citation>
    <scope>NUCLEOTIDE SEQUENCE</scope>
    <source>
        <strain evidence="2">KCTC 12343</strain>
    </source>
</reference>
<feature type="compositionally biased region" description="Low complexity" evidence="1">
    <location>
        <begin position="314"/>
        <end position="323"/>
    </location>
</feature>
<gene>
    <name evidence="3" type="ORF">EYF70_10895</name>
    <name evidence="2" type="ORF">GCM10007387_18970</name>
</gene>
<dbReference type="NCBIfam" id="TIGR02270">
    <property type="entry name" value="TIGR02270 family protein"/>
    <property type="match status" value="1"/>
</dbReference>
<evidence type="ECO:0000313" key="4">
    <source>
        <dbReference type="Proteomes" id="UP000292307"/>
    </source>
</evidence>
<feature type="region of interest" description="Disordered" evidence="1">
    <location>
        <begin position="314"/>
        <end position="338"/>
    </location>
</feature>
<dbReference type="Gene3D" id="1.25.10.10">
    <property type="entry name" value="Leucine-rich Repeat Variant"/>
    <property type="match status" value="1"/>
</dbReference>
<dbReference type="InterPro" id="IPR011959">
    <property type="entry name" value="CHP02270"/>
</dbReference>
<evidence type="ECO:0000313" key="2">
    <source>
        <dbReference type="EMBL" id="GGY36836.1"/>
    </source>
</evidence>